<proteinExistence type="predicted"/>
<dbReference type="InterPro" id="IPR056100">
    <property type="entry name" value="DUF7683"/>
</dbReference>
<dbReference type="Pfam" id="PF24731">
    <property type="entry name" value="DUF7683"/>
    <property type="match status" value="1"/>
</dbReference>
<evidence type="ECO:0000259" key="1">
    <source>
        <dbReference type="Pfam" id="PF24731"/>
    </source>
</evidence>
<feature type="domain" description="DUF7683" evidence="1">
    <location>
        <begin position="3"/>
        <end position="73"/>
    </location>
</feature>
<reference evidence="2 3" key="1">
    <citation type="submission" date="2016-10" db="EMBL/GenBank/DDBJ databases">
        <authorList>
            <person name="de Groot N.N."/>
        </authorList>
    </citation>
    <scope>NUCLEOTIDE SEQUENCE [LARGE SCALE GENOMIC DNA]</scope>
    <source>
        <strain evidence="2 3">DSM 11363</strain>
    </source>
</reference>
<accession>A0A1I0DCL8</accession>
<dbReference type="RefSeq" id="WP_074887955.1">
    <property type="nucleotide sequence ID" value="NZ_FOHW01000010.1"/>
</dbReference>
<protein>
    <recommendedName>
        <fullName evidence="1">DUF7683 domain-containing protein</fullName>
    </recommendedName>
</protein>
<gene>
    <name evidence="2" type="ORF">SAMN05216197_1108</name>
</gene>
<dbReference type="Proteomes" id="UP000182332">
    <property type="component" value="Unassembled WGS sequence"/>
</dbReference>
<organism evidence="2 3">
    <name type="scientific">Pseudomonas graminis</name>
    <dbReference type="NCBI Taxonomy" id="158627"/>
    <lineage>
        <taxon>Bacteria</taxon>
        <taxon>Pseudomonadati</taxon>
        <taxon>Pseudomonadota</taxon>
        <taxon>Gammaproteobacteria</taxon>
        <taxon>Pseudomonadales</taxon>
        <taxon>Pseudomonadaceae</taxon>
        <taxon>Pseudomonas</taxon>
    </lineage>
</organism>
<name>A0A1I0DCL8_9PSED</name>
<dbReference type="AlphaFoldDB" id="A0A1I0DCL8"/>
<sequence>MKYIVEVFDRESEQLKLEINLPDGCDAQLSEIMEWSEPQRGDEGYDLNRDQASAIEALVGRKFFDEVHIFQLTCNVA</sequence>
<evidence type="ECO:0000313" key="3">
    <source>
        <dbReference type="Proteomes" id="UP000182332"/>
    </source>
</evidence>
<evidence type="ECO:0000313" key="2">
    <source>
        <dbReference type="EMBL" id="SET29463.1"/>
    </source>
</evidence>
<dbReference type="EMBL" id="FOHW01000010">
    <property type="protein sequence ID" value="SET29463.1"/>
    <property type="molecule type" value="Genomic_DNA"/>
</dbReference>
<dbReference type="OrthoDB" id="6903768at2"/>